<evidence type="ECO:0000313" key="2">
    <source>
        <dbReference type="Proteomes" id="UP000469545"/>
    </source>
</evidence>
<reference evidence="1 2" key="1">
    <citation type="submission" date="2020-01" db="EMBL/GenBank/DDBJ databases">
        <title>Insect and environment-associated Actinomycetes.</title>
        <authorList>
            <person name="Currrie C."/>
            <person name="Chevrette M."/>
            <person name="Carlson C."/>
            <person name="Stubbendieck R."/>
            <person name="Wendt-Pienkowski E."/>
        </authorList>
    </citation>
    <scope>NUCLEOTIDE SEQUENCE [LARGE SCALE GENOMIC DNA]</scope>
    <source>
        <strain evidence="1 2">SID14172</strain>
    </source>
</reference>
<dbReference type="EMBL" id="JAAGMB010000953">
    <property type="protein sequence ID" value="NEB22489.1"/>
    <property type="molecule type" value="Genomic_DNA"/>
</dbReference>
<sequence>LREALDAFRAGRAARLLGEPLAACLAKLKESELRRYEAWCLQAPPTPGRVSDWEQREYFGAY</sequence>
<dbReference type="AlphaFoldDB" id="A0A6N9V1T4"/>
<evidence type="ECO:0000313" key="1">
    <source>
        <dbReference type="EMBL" id="NEB22489.1"/>
    </source>
</evidence>
<dbReference type="Proteomes" id="UP000469545">
    <property type="component" value="Unassembled WGS sequence"/>
</dbReference>
<feature type="non-terminal residue" evidence="1">
    <location>
        <position position="1"/>
    </location>
</feature>
<protein>
    <submittedName>
        <fullName evidence="1">Glutamine synthetase</fullName>
    </submittedName>
</protein>
<comment type="caution">
    <text evidence="1">The sequence shown here is derived from an EMBL/GenBank/DDBJ whole genome shotgun (WGS) entry which is preliminary data.</text>
</comment>
<name>A0A6N9V1T4_9ACTN</name>
<gene>
    <name evidence="1" type="ORF">G3I46_39350</name>
</gene>
<accession>A0A6N9V1T4</accession>
<proteinExistence type="predicted"/>
<keyword evidence="2" id="KW-1185">Reference proteome</keyword>
<organism evidence="1 2">
    <name type="scientific">Streptomyces coelicoflavus</name>
    <dbReference type="NCBI Taxonomy" id="285562"/>
    <lineage>
        <taxon>Bacteria</taxon>
        <taxon>Bacillati</taxon>
        <taxon>Actinomycetota</taxon>
        <taxon>Actinomycetes</taxon>
        <taxon>Kitasatosporales</taxon>
        <taxon>Streptomycetaceae</taxon>
        <taxon>Streptomyces</taxon>
    </lineage>
</organism>